<sequence>MSSPPREESARSAPTDENGNIELGLEATLAEPRITTERPPVPELQPENKTVDSPPKQRPEPKLCGVCQAQPVKYKCPRPGCLMPYCSAACNKTHKENHPPDPIIPPPQPTKTHTEPPQEDDPYNVLVEHKHVFDRLFKRYPNLAAALDKVQASTLPPSLSEQFAPRKNGRPNNVPWTKDVGLRKGAEALKKARTDPTDTGDGVREFCDVVLYLLSTNSKREKAMDMVREEVEREERDVIARLLKEEIEGDSAR</sequence>
<comment type="caution">
    <text evidence="3">The sequence shown here is derived from an EMBL/GenBank/DDBJ whole genome shotgun (WGS) entry which is preliminary data.</text>
</comment>
<dbReference type="Gene3D" id="3.30.60.190">
    <property type="match status" value="1"/>
</dbReference>
<feature type="region of interest" description="Disordered" evidence="1">
    <location>
        <begin position="1"/>
        <end position="63"/>
    </location>
</feature>
<dbReference type="Pfam" id="PF04438">
    <property type="entry name" value="zf-HIT"/>
    <property type="match status" value="1"/>
</dbReference>
<proteinExistence type="predicted"/>
<organism evidence="3 4">
    <name type="scientific">Podospora fimiseda</name>
    <dbReference type="NCBI Taxonomy" id="252190"/>
    <lineage>
        <taxon>Eukaryota</taxon>
        <taxon>Fungi</taxon>
        <taxon>Dikarya</taxon>
        <taxon>Ascomycota</taxon>
        <taxon>Pezizomycotina</taxon>
        <taxon>Sordariomycetes</taxon>
        <taxon>Sordariomycetidae</taxon>
        <taxon>Sordariales</taxon>
        <taxon>Podosporaceae</taxon>
        <taxon>Podospora</taxon>
    </lineage>
</organism>
<feature type="domain" description="HIT-type" evidence="2">
    <location>
        <begin position="61"/>
        <end position="92"/>
    </location>
</feature>
<keyword evidence="4" id="KW-1185">Reference proteome</keyword>
<feature type="region of interest" description="Disordered" evidence="1">
    <location>
        <begin position="159"/>
        <end position="178"/>
    </location>
</feature>
<feature type="compositionally biased region" description="Pro residues" evidence="1">
    <location>
        <begin position="100"/>
        <end position="109"/>
    </location>
</feature>
<dbReference type="EMBL" id="MU865320">
    <property type="protein sequence ID" value="KAK4228339.1"/>
    <property type="molecule type" value="Genomic_DNA"/>
</dbReference>
<accession>A0AAN7BRN6</accession>
<evidence type="ECO:0000313" key="4">
    <source>
        <dbReference type="Proteomes" id="UP001301958"/>
    </source>
</evidence>
<dbReference type="AlphaFoldDB" id="A0AAN7BRN6"/>
<name>A0AAN7BRN6_9PEZI</name>
<gene>
    <name evidence="3" type="ORF">QBC38DRAFT_415007</name>
</gene>
<evidence type="ECO:0000313" key="3">
    <source>
        <dbReference type="EMBL" id="KAK4228339.1"/>
    </source>
</evidence>
<evidence type="ECO:0000259" key="2">
    <source>
        <dbReference type="Pfam" id="PF04438"/>
    </source>
</evidence>
<dbReference type="Proteomes" id="UP001301958">
    <property type="component" value="Unassembled WGS sequence"/>
</dbReference>
<reference evidence="3" key="1">
    <citation type="journal article" date="2023" name="Mol. Phylogenet. Evol.">
        <title>Genome-scale phylogeny and comparative genomics of the fungal order Sordariales.</title>
        <authorList>
            <person name="Hensen N."/>
            <person name="Bonometti L."/>
            <person name="Westerberg I."/>
            <person name="Brannstrom I.O."/>
            <person name="Guillou S."/>
            <person name="Cros-Aarteil S."/>
            <person name="Calhoun S."/>
            <person name="Haridas S."/>
            <person name="Kuo A."/>
            <person name="Mondo S."/>
            <person name="Pangilinan J."/>
            <person name="Riley R."/>
            <person name="LaButti K."/>
            <person name="Andreopoulos B."/>
            <person name="Lipzen A."/>
            <person name="Chen C."/>
            <person name="Yan M."/>
            <person name="Daum C."/>
            <person name="Ng V."/>
            <person name="Clum A."/>
            <person name="Steindorff A."/>
            <person name="Ohm R.A."/>
            <person name="Martin F."/>
            <person name="Silar P."/>
            <person name="Natvig D.O."/>
            <person name="Lalanne C."/>
            <person name="Gautier V."/>
            <person name="Ament-Velasquez S.L."/>
            <person name="Kruys A."/>
            <person name="Hutchinson M.I."/>
            <person name="Powell A.J."/>
            <person name="Barry K."/>
            <person name="Miller A.N."/>
            <person name="Grigoriev I.V."/>
            <person name="Debuchy R."/>
            <person name="Gladieux P."/>
            <person name="Hiltunen Thoren M."/>
            <person name="Johannesson H."/>
        </authorList>
    </citation>
    <scope>NUCLEOTIDE SEQUENCE</scope>
    <source>
        <strain evidence="3">CBS 990.96</strain>
    </source>
</reference>
<dbReference type="CDD" id="cd23024">
    <property type="entry name" value="zf-HIT_ZNHIT2-3"/>
    <property type="match status" value="1"/>
</dbReference>
<reference evidence="3" key="2">
    <citation type="submission" date="2023-05" db="EMBL/GenBank/DDBJ databases">
        <authorList>
            <consortium name="Lawrence Berkeley National Laboratory"/>
            <person name="Steindorff A."/>
            <person name="Hensen N."/>
            <person name="Bonometti L."/>
            <person name="Westerberg I."/>
            <person name="Brannstrom I.O."/>
            <person name="Guillou S."/>
            <person name="Cros-Aarteil S."/>
            <person name="Calhoun S."/>
            <person name="Haridas S."/>
            <person name="Kuo A."/>
            <person name="Mondo S."/>
            <person name="Pangilinan J."/>
            <person name="Riley R."/>
            <person name="Labutti K."/>
            <person name="Andreopoulos B."/>
            <person name="Lipzen A."/>
            <person name="Chen C."/>
            <person name="Yanf M."/>
            <person name="Daum C."/>
            <person name="Ng V."/>
            <person name="Clum A."/>
            <person name="Ohm R."/>
            <person name="Martin F."/>
            <person name="Silar P."/>
            <person name="Natvig D."/>
            <person name="Lalanne C."/>
            <person name="Gautier V."/>
            <person name="Ament-Velasquez S.L."/>
            <person name="Kruys A."/>
            <person name="Hutchinson M.I."/>
            <person name="Powell A.J."/>
            <person name="Barry K."/>
            <person name="Miller A.N."/>
            <person name="Grigoriev I.V."/>
            <person name="Debuchy R."/>
            <person name="Gladieux P."/>
            <person name="Thoren M.H."/>
            <person name="Johannesson H."/>
        </authorList>
    </citation>
    <scope>NUCLEOTIDE SEQUENCE</scope>
    <source>
        <strain evidence="3">CBS 990.96</strain>
    </source>
</reference>
<feature type="compositionally biased region" description="Basic and acidic residues" evidence="1">
    <location>
        <begin position="1"/>
        <end position="10"/>
    </location>
</feature>
<protein>
    <submittedName>
        <fullName evidence="3">Protein HIT1</fullName>
    </submittedName>
</protein>
<dbReference type="InterPro" id="IPR007529">
    <property type="entry name" value="Znf_HIT"/>
</dbReference>
<feature type="region of interest" description="Disordered" evidence="1">
    <location>
        <begin position="94"/>
        <end position="122"/>
    </location>
</feature>
<evidence type="ECO:0000256" key="1">
    <source>
        <dbReference type="SAM" id="MobiDB-lite"/>
    </source>
</evidence>
<dbReference type="SUPFAM" id="SSF144232">
    <property type="entry name" value="HIT/MYND zinc finger-like"/>
    <property type="match status" value="1"/>
</dbReference>